<evidence type="ECO:0000313" key="2">
    <source>
        <dbReference type="Proteomes" id="UP001552299"/>
    </source>
</evidence>
<protein>
    <submittedName>
        <fullName evidence="1">Uncharacterized protein</fullName>
    </submittedName>
</protein>
<keyword evidence="2" id="KW-1185">Reference proteome</keyword>
<reference evidence="1 2" key="1">
    <citation type="journal article" date="2024" name="Plant Biotechnol. J.">
        <title>Dendrobium thyrsiflorum genome and its molecular insights into genes involved in important horticultural traits.</title>
        <authorList>
            <person name="Chen B."/>
            <person name="Wang J.Y."/>
            <person name="Zheng P.J."/>
            <person name="Li K.L."/>
            <person name="Liang Y.M."/>
            <person name="Chen X.F."/>
            <person name="Zhang C."/>
            <person name="Zhao X."/>
            <person name="He X."/>
            <person name="Zhang G.Q."/>
            <person name="Liu Z.J."/>
            <person name="Xu Q."/>
        </authorList>
    </citation>
    <scope>NUCLEOTIDE SEQUENCE [LARGE SCALE GENOMIC DNA]</scope>
    <source>
        <strain evidence="1">GZMU011</strain>
    </source>
</reference>
<dbReference type="AlphaFoldDB" id="A0ABD0USF3"/>
<comment type="caution">
    <text evidence="1">The sequence shown here is derived from an EMBL/GenBank/DDBJ whole genome shotgun (WGS) entry which is preliminary data.</text>
</comment>
<evidence type="ECO:0000313" key="1">
    <source>
        <dbReference type="EMBL" id="KAL0913327.1"/>
    </source>
</evidence>
<proteinExistence type="predicted"/>
<organism evidence="1 2">
    <name type="scientific">Dendrobium thyrsiflorum</name>
    <name type="common">Pinecone-like raceme dendrobium</name>
    <name type="synonym">Orchid</name>
    <dbReference type="NCBI Taxonomy" id="117978"/>
    <lineage>
        <taxon>Eukaryota</taxon>
        <taxon>Viridiplantae</taxon>
        <taxon>Streptophyta</taxon>
        <taxon>Embryophyta</taxon>
        <taxon>Tracheophyta</taxon>
        <taxon>Spermatophyta</taxon>
        <taxon>Magnoliopsida</taxon>
        <taxon>Liliopsida</taxon>
        <taxon>Asparagales</taxon>
        <taxon>Orchidaceae</taxon>
        <taxon>Epidendroideae</taxon>
        <taxon>Malaxideae</taxon>
        <taxon>Dendrobiinae</taxon>
        <taxon>Dendrobium</taxon>
    </lineage>
</organism>
<accession>A0ABD0USF3</accession>
<dbReference type="Proteomes" id="UP001552299">
    <property type="component" value="Unassembled WGS sequence"/>
</dbReference>
<name>A0ABD0USF3_DENTH</name>
<gene>
    <name evidence="1" type="ORF">M5K25_016778</name>
</gene>
<dbReference type="EMBL" id="JANQDX010000013">
    <property type="protein sequence ID" value="KAL0913327.1"/>
    <property type="molecule type" value="Genomic_DNA"/>
</dbReference>
<sequence length="519" mass="56974">MAESKTFGLARKSDSLVCVGKYVKCVLRVKCKEMGTDVKAEKCEWQAHELEPNSRPLKHRFVFWYTRRTKVHPPPPLPALEATLGVPPPKPQDVLFYSKVHGPVKRRKVSAIRQFPPGCGPVSGAATSACFPIASSEKQPTTSCSAVPAHRLKISTPNFGFPAIWKSGTIAQEDQLAVHQAPPSSLSEIPWRSLPHAVPREPPAVRTFTRPQTVNAHVNGALLRIRSKASSEKQPTTSCSAVPAHRLKISTPNFGFPAIWKSGTIAQEDQLAVHQAPPSSLSEIPWRSLPHAVPREPPAVRTFTRPQTVNAHVNGALLRIRSKDINKRYHDKVWIGTENLGYIQAVIMEDLPSYCVHCKSLAYSQAECCILHPHLKPSPGLKPLSNIGGGNPITGVEESMLGIGCDLVERNIMEVGAVGNELISHPLNVSDIEPLSVPDVLTPMVPVEAVHALVYENFGDPAVNISNTQCVHLVVNVAYYLQWMVGAFLLGGCKKFQVRMASLPYSPIFLFWCLLVYNC</sequence>